<keyword evidence="4" id="KW-0479">Metal-binding</keyword>
<dbReference type="GO" id="GO:0043328">
    <property type="term" value="P:protein transport to vacuole involved in ubiquitin-dependent protein catabolic process via the multivesicular body sorting pathway"/>
    <property type="evidence" value="ECO:0007669"/>
    <property type="project" value="TreeGrafter"/>
</dbReference>
<dbReference type="InterPro" id="IPR000306">
    <property type="entry name" value="Znf_FYVE"/>
</dbReference>
<accession>A0A162TS75</accession>
<keyword evidence="7 10" id="KW-0863">Zinc-finger</keyword>
<dbReference type="InterPro" id="IPR002014">
    <property type="entry name" value="VHS_dom"/>
</dbReference>
<dbReference type="GO" id="GO:0006623">
    <property type="term" value="P:protein targeting to vacuole"/>
    <property type="evidence" value="ECO:0007669"/>
    <property type="project" value="TreeGrafter"/>
</dbReference>
<evidence type="ECO:0000256" key="9">
    <source>
        <dbReference type="ARBA" id="ARBA00023136"/>
    </source>
</evidence>
<evidence type="ECO:0000256" key="11">
    <source>
        <dbReference type="SAM" id="MobiDB-lite"/>
    </source>
</evidence>
<reference evidence="15" key="1">
    <citation type="submission" date="2015-06" db="EMBL/GenBank/DDBJ databases">
        <title>Expansion of signal transduction pathways in fungi by whole-genome duplication.</title>
        <authorList>
            <consortium name="DOE Joint Genome Institute"/>
            <person name="Corrochano L.M."/>
            <person name="Kuo A."/>
            <person name="Marcet-Houben M."/>
            <person name="Polaino S."/>
            <person name="Salamov A."/>
            <person name="Villalobos J.M."/>
            <person name="Alvarez M.I."/>
            <person name="Avalos J."/>
            <person name="Benito E.P."/>
            <person name="Benoit I."/>
            <person name="Burger G."/>
            <person name="Camino L.P."/>
            <person name="Canovas D."/>
            <person name="Cerda-Olmedo E."/>
            <person name="Cheng J.-F."/>
            <person name="Dominguez A."/>
            <person name="Elias M."/>
            <person name="Eslava A.P."/>
            <person name="Glaser F."/>
            <person name="Grimwood J."/>
            <person name="Gutierrez G."/>
            <person name="Heitman J."/>
            <person name="Henrissat B."/>
            <person name="Iturriaga E.A."/>
            <person name="Lang B.F."/>
            <person name="Lavin J.L."/>
            <person name="Lee S."/>
            <person name="Li W."/>
            <person name="Lindquist E."/>
            <person name="Lopez-Garcia S."/>
            <person name="Luque E.M."/>
            <person name="Marcos A.T."/>
            <person name="Martin J."/>
            <person name="McCluskey K."/>
            <person name="Medina H.R."/>
            <person name="Miralles-Duran A."/>
            <person name="Miyazaki A."/>
            <person name="Munoz-Torres E."/>
            <person name="Oguiza J.A."/>
            <person name="Ohm R."/>
            <person name="Olmedo M."/>
            <person name="Orejas M."/>
            <person name="Ortiz-Castellanos L."/>
            <person name="Pisabarro A.G."/>
            <person name="Rodriguez-Romero J."/>
            <person name="Ruiz-Herrera J."/>
            <person name="Ruiz-Vazquez R."/>
            <person name="Sanz C."/>
            <person name="Schackwitz W."/>
            <person name="Schmutz J."/>
            <person name="Shahriari M."/>
            <person name="Shelest E."/>
            <person name="Silva-Franco F."/>
            <person name="Soanes D."/>
            <person name="Syed K."/>
            <person name="Tagua V.G."/>
            <person name="Talbot N.J."/>
            <person name="Thon M."/>
            <person name="De vries R.P."/>
            <person name="Wiebenga A."/>
            <person name="Yadav J.S."/>
            <person name="Braun E.L."/>
            <person name="Baker S."/>
            <person name="Garre V."/>
            <person name="Horwitz B."/>
            <person name="Torres-Martinez S."/>
            <person name="Idnurm A."/>
            <person name="Herrera-Estrella A."/>
            <person name="Gabaldon T."/>
            <person name="Grigoriev I.V."/>
        </authorList>
    </citation>
    <scope>NUCLEOTIDE SEQUENCE [LARGE SCALE GENOMIC DNA]</scope>
    <source>
        <strain evidence="15">NRRL 1555(-)</strain>
    </source>
</reference>
<dbReference type="Pfam" id="PF21356">
    <property type="entry name" value="Vps27_GAT-like"/>
    <property type="match status" value="1"/>
</dbReference>
<evidence type="ECO:0000313" key="14">
    <source>
        <dbReference type="EMBL" id="OAD69343.1"/>
    </source>
</evidence>
<feature type="compositionally biased region" description="Low complexity" evidence="11">
    <location>
        <begin position="519"/>
        <end position="565"/>
    </location>
</feature>
<feature type="compositionally biased region" description="Polar residues" evidence="11">
    <location>
        <begin position="265"/>
        <end position="274"/>
    </location>
</feature>
<comment type="similarity">
    <text evidence="2">Belongs to the VPS27 family.</text>
</comment>
<organism evidence="14 15">
    <name type="scientific">Phycomyces blakesleeanus (strain ATCC 8743b / DSM 1359 / FGSC 10004 / NBRC 33097 / NRRL 1555)</name>
    <dbReference type="NCBI Taxonomy" id="763407"/>
    <lineage>
        <taxon>Eukaryota</taxon>
        <taxon>Fungi</taxon>
        <taxon>Fungi incertae sedis</taxon>
        <taxon>Mucoromycota</taxon>
        <taxon>Mucoromycotina</taxon>
        <taxon>Mucoromycetes</taxon>
        <taxon>Mucorales</taxon>
        <taxon>Phycomycetaceae</taxon>
        <taxon>Phycomyces</taxon>
    </lineage>
</organism>
<dbReference type="Gene3D" id="1.25.40.90">
    <property type="match status" value="1"/>
</dbReference>
<keyword evidence="6" id="KW-0967">Endosome</keyword>
<evidence type="ECO:0000313" key="15">
    <source>
        <dbReference type="Proteomes" id="UP000077315"/>
    </source>
</evidence>
<evidence type="ECO:0000256" key="8">
    <source>
        <dbReference type="ARBA" id="ARBA00022833"/>
    </source>
</evidence>
<dbReference type="GO" id="GO:0043130">
    <property type="term" value="F:ubiquitin binding"/>
    <property type="evidence" value="ECO:0007669"/>
    <property type="project" value="InterPro"/>
</dbReference>
<feature type="domain" description="FYVE-type" evidence="12">
    <location>
        <begin position="169"/>
        <end position="229"/>
    </location>
</feature>
<evidence type="ECO:0000256" key="2">
    <source>
        <dbReference type="ARBA" id="ARBA00008597"/>
    </source>
</evidence>
<dbReference type="GO" id="GO:0032266">
    <property type="term" value="F:phosphatidylinositol-3-phosphate binding"/>
    <property type="evidence" value="ECO:0007669"/>
    <property type="project" value="TreeGrafter"/>
</dbReference>
<evidence type="ECO:0000256" key="7">
    <source>
        <dbReference type="ARBA" id="ARBA00022771"/>
    </source>
</evidence>
<dbReference type="STRING" id="763407.A0A162TS75"/>
<evidence type="ECO:0000256" key="10">
    <source>
        <dbReference type="PROSITE-ProRule" id="PRU00091"/>
    </source>
</evidence>
<dbReference type="PROSITE" id="PS50178">
    <property type="entry name" value="ZF_FYVE"/>
    <property type="match status" value="1"/>
</dbReference>
<dbReference type="Proteomes" id="UP000077315">
    <property type="component" value="Unassembled WGS sequence"/>
</dbReference>
<dbReference type="RefSeq" id="XP_018287383.1">
    <property type="nucleotide sequence ID" value="XM_018438696.1"/>
</dbReference>
<dbReference type="PROSITE" id="PS50330">
    <property type="entry name" value="UIM"/>
    <property type="match status" value="2"/>
</dbReference>
<feature type="region of interest" description="Disordered" evidence="11">
    <location>
        <begin position="350"/>
        <end position="373"/>
    </location>
</feature>
<dbReference type="InterPro" id="IPR008942">
    <property type="entry name" value="ENTH_VHS"/>
</dbReference>
<dbReference type="GeneID" id="28999602"/>
<dbReference type="PANTHER" id="PTHR47794:SF1">
    <property type="entry name" value="VACUOLAR PROTEIN SORTING-ASSOCIATED PROTEIN 27"/>
    <property type="match status" value="1"/>
</dbReference>
<dbReference type="InterPro" id="IPR013083">
    <property type="entry name" value="Znf_RING/FYVE/PHD"/>
</dbReference>
<keyword evidence="8" id="KW-0862">Zinc</keyword>
<feature type="compositionally biased region" description="Polar residues" evidence="11">
    <location>
        <begin position="506"/>
        <end position="516"/>
    </location>
</feature>
<evidence type="ECO:0000259" key="12">
    <source>
        <dbReference type="PROSITE" id="PS50178"/>
    </source>
</evidence>
<protein>
    <recommendedName>
        <fullName evidence="3">Vacuolar protein sorting-associated protein 27</fullName>
    </recommendedName>
</protein>
<dbReference type="EMBL" id="KV440992">
    <property type="protein sequence ID" value="OAD69343.1"/>
    <property type="molecule type" value="Genomic_DNA"/>
</dbReference>
<feature type="compositionally biased region" description="Polar residues" evidence="11">
    <location>
        <begin position="474"/>
        <end position="484"/>
    </location>
</feature>
<keyword evidence="5" id="KW-0677">Repeat</keyword>
<name>A0A162TS75_PHYB8</name>
<dbReference type="SMART" id="SM00726">
    <property type="entry name" value="UIM"/>
    <property type="match status" value="2"/>
</dbReference>
<dbReference type="InterPro" id="IPR017455">
    <property type="entry name" value="Znf_FYVE-rel"/>
</dbReference>
<dbReference type="GO" id="GO:0033565">
    <property type="term" value="C:ESCRT-0 complex"/>
    <property type="evidence" value="ECO:0007669"/>
    <property type="project" value="TreeGrafter"/>
</dbReference>
<feature type="domain" description="VHS" evidence="13">
    <location>
        <begin position="20"/>
        <end position="150"/>
    </location>
</feature>
<proteinExistence type="inferred from homology"/>
<evidence type="ECO:0000259" key="13">
    <source>
        <dbReference type="PROSITE" id="PS50179"/>
    </source>
</evidence>
<feature type="compositionally biased region" description="Polar residues" evidence="11">
    <location>
        <begin position="358"/>
        <end position="372"/>
    </location>
</feature>
<feature type="region of interest" description="Disordered" evidence="11">
    <location>
        <begin position="469"/>
        <end position="585"/>
    </location>
</feature>
<dbReference type="Pfam" id="PF00790">
    <property type="entry name" value="VHS"/>
    <property type="match status" value="1"/>
</dbReference>
<comment type="subcellular location">
    <subcellularLocation>
        <location evidence="1">Endosome membrane</location>
        <topology evidence="1">Peripheral membrane protein</topology>
        <orientation evidence="1">Cytoplasmic side</orientation>
    </subcellularLocation>
</comment>
<dbReference type="OrthoDB" id="957735at2759"/>
<dbReference type="SUPFAM" id="SSF57903">
    <property type="entry name" value="FYVE/PHD zinc finger"/>
    <property type="match status" value="1"/>
</dbReference>
<sequence length="585" mass="65410">MVSLWWGQSALDEMIEKATSELLPVGQEDLGFHLEISDQLRSKRVNAKDCMHALKRRLGHKNPNVQLATLSLTDTCVKNGGDQFVREVASMEFMDEMVKLVAHSSTQNPDVTEKALSIIQTWGLAARGNPSLSYMADTYNLLKAKGYKFPAINEAINSSLLETAAAPEWTDSDVCERCRTPFTLTNRKHHCRQCGHTFCNQCSSKTMPLLHLAIEEEVRVCDGCYIKLKLAKVSKKDVAWANNNTSIISSPSPVAAAAVAAVPSNSQNHANGTPSGEDDLDEDMKRAIELSLKEEEQRKNGYGAGYVATQKPSAEPAQREQQRQSNDQNEEEEDPELAAAIAASLRELQLSAPPPTQPGYQPSSREINSNDLTPVEMENVQLFSTLMERVHASGGDVSNDPQVNRLYEQIGALQPKLIKSLDETIHKHRTFVSMHEKLAMAVKSYDRLLEERVSGANARSEMNQASAYSYYPPMQSNGSYSSDPNGYPAQQQQQQQQQRGYYPYPETTQPATSAPEATQYYPSEPYYQTQQPSQSFPQQPYYEAQNYPQQHPQQHPQQSYPPYEQASQHLQQPKQPVEEAPLIDL</sequence>
<dbReference type="InParanoid" id="A0A162TS75"/>
<dbReference type="AlphaFoldDB" id="A0A162TS75"/>
<evidence type="ECO:0000256" key="4">
    <source>
        <dbReference type="ARBA" id="ARBA00022723"/>
    </source>
</evidence>
<dbReference type="InterPro" id="IPR011011">
    <property type="entry name" value="Znf_FYVE_PHD"/>
</dbReference>
<dbReference type="Gene3D" id="3.30.40.10">
    <property type="entry name" value="Zinc/RING finger domain, C3HC4 (zinc finger)"/>
    <property type="match status" value="1"/>
</dbReference>
<feature type="region of interest" description="Disordered" evidence="11">
    <location>
        <begin position="262"/>
        <end position="281"/>
    </location>
</feature>
<keyword evidence="9" id="KW-0472">Membrane</keyword>
<feature type="region of interest" description="Disordered" evidence="11">
    <location>
        <begin position="306"/>
        <end position="336"/>
    </location>
</feature>
<dbReference type="Gene3D" id="6.10.140.100">
    <property type="match status" value="1"/>
</dbReference>
<dbReference type="CDD" id="cd16979">
    <property type="entry name" value="VHS_Vps27"/>
    <property type="match status" value="1"/>
</dbReference>
<dbReference type="PANTHER" id="PTHR47794">
    <property type="entry name" value="VACUOLAR PROTEIN SORTING-ASSOCIATED PROTEIN 27"/>
    <property type="match status" value="1"/>
</dbReference>
<evidence type="ECO:0000256" key="3">
    <source>
        <dbReference type="ARBA" id="ARBA00017753"/>
    </source>
</evidence>
<evidence type="ECO:0000256" key="6">
    <source>
        <dbReference type="ARBA" id="ARBA00022753"/>
    </source>
</evidence>
<dbReference type="InterPro" id="IPR049425">
    <property type="entry name" value="Vps27_GAT-like"/>
</dbReference>
<dbReference type="SUPFAM" id="SSF48464">
    <property type="entry name" value="ENTH/VHS domain"/>
    <property type="match status" value="1"/>
</dbReference>
<dbReference type="InterPro" id="IPR003903">
    <property type="entry name" value="UIM_dom"/>
</dbReference>
<dbReference type="Pfam" id="PF02809">
    <property type="entry name" value="UIM"/>
    <property type="match status" value="2"/>
</dbReference>
<gene>
    <name evidence="14" type="ORF">PHYBLDRAFT_182939</name>
</gene>
<dbReference type="Gene3D" id="1.20.5.1940">
    <property type="match status" value="1"/>
</dbReference>
<dbReference type="SMART" id="SM00288">
    <property type="entry name" value="VHS"/>
    <property type="match status" value="1"/>
</dbReference>
<dbReference type="PROSITE" id="PS50179">
    <property type="entry name" value="VHS"/>
    <property type="match status" value="1"/>
</dbReference>
<dbReference type="Pfam" id="PF01363">
    <property type="entry name" value="FYVE"/>
    <property type="match status" value="1"/>
</dbReference>
<dbReference type="FunCoup" id="A0A162TS75">
    <property type="interactions" value="136"/>
</dbReference>
<dbReference type="SMART" id="SM00064">
    <property type="entry name" value="FYVE"/>
    <property type="match status" value="1"/>
</dbReference>
<dbReference type="GO" id="GO:0010008">
    <property type="term" value="C:endosome membrane"/>
    <property type="evidence" value="ECO:0007669"/>
    <property type="project" value="UniProtKB-SubCell"/>
</dbReference>
<keyword evidence="15" id="KW-1185">Reference proteome</keyword>
<evidence type="ECO:0000256" key="5">
    <source>
        <dbReference type="ARBA" id="ARBA00022737"/>
    </source>
</evidence>
<evidence type="ECO:0000256" key="1">
    <source>
        <dbReference type="ARBA" id="ARBA00004125"/>
    </source>
</evidence>
<dbReference type="GO" id="GO:0008270">
    <property type="term" value="F:zinc ion binding"/>
    <property type="evidence" value="ECO:0007669"/>
    <property type="project" value="UniProtKB-KW"/>
</dbReference>
<dbReference type="VEuPathDB" id="FungiDB:PHYBLDRAFT_182939"/>